<protein>
    <submittedName>
        <fullName evidence="1">SETMR methyltransferase</fullName>
    </submittedName>
</protein>
<dbReference type="OrthoDB" id="6746907at2759"/>
<dbReference type="GO" id="GO:0032259">
    <property type="term" value="P:methylation"/>
    <property type="evidence" value="ECO:0007669"/>
    <property type="project" value="UniProtKB-KW"/>
</dbReference>
<name>A0A836JQM5_9HYME</name>
<dbReference type="PANTHER" id="PTHR46060:SF1">
    <property type="entry name" value="MARINER MOS1 TRANSPOSASE-LIKE PROTEIN"/>
    <property type="match status" value="1"/>
</dbReference>
<dbReference type="AlphaFoldDB" id="A0A836JQM5"/>
<dbReference type="EMBL" id="JAANIB010009837">
    <property type="protein sequence ID" value="KAG5321201.1"/>
    <property type="molecule type" value="Genomic_DNA"/>
</dbReference>
<feature type="non-terminal residue" evidence="1">
    <location>
        <position position="1"/>
    </location>
</feature>
<dbReference type="InterPro" id="IPR036397">
    <property type="entry name" value="RNaseH_sf"/>
</dbReference>
<dbReference type="GO" id="GO:0008168">
    <property type="term" value="F:methyltransferase activity"/>
    <property type="evidence" value="ECO:0007669"/>
    <property type="project" value="UniProtKB-KW"/>
</dbReference>
<proteinExistence type="predicted"/>
<keyword evidence="2" id="KW-1185">Reference proteome</keyword>
<reference evidence="1 2" key="1">
    <citation type="submission" date="2020-02" db="EMBL/GenBank/DDBJ databases">
        <title>Relaxed selection underlies rapid genomic changes in the transitions from sociality to social parasitism in ants.</title>
        <authorList>
            <person name="Bi X."/>
        </authorList>
    </citation>
    <scope>NUCLEOTIDE SEQUENCE [LARGE SCALE GENOMIC DNA]</scope>
    <source>
        <strain evidence="1">BGI-DK2014b</strain>
        <tissue evidence="1">Whole body</tissue>
    </source>
</reference>
<dbReference type="Gene3D" id="3.30.420.10">
    <property type="entry name" value="Ribonuclease H-like superfamily/Ribonuclease H"/>
    <property type="match status" value="1"/>
</dbReference>
<dbReference type="Proteomes" id="UP000670152">
    <property type="component" value="Unassembled WGS sequence"/>
</dbReference>
<keyword evidence="1" id="KW-0808">Transferase</keyword>
<dbReference type="InterPro" id="IPR052709">
    <property type="entry name" value="Transposase-MT_Hybrid"/>
</dbReference>
<evidence type="ECO:0000313" key="2">
    <source>
        <dbReference type="Proteomes" id="UP000670152"/>
    </source>
</evidence>
<comment type="caution">
    <text evidence="1">The sequence shown here is derived from an EMBL/GenBank/DDBJ whole genome shotgun (WGS) entry which is preliminary data.</text>
</comment>
<organism evidence="1 2">
    <name type="scientific">Acromyrmex heyeri</name>
    <dbReference type="NCBI Taxonomy" id="230685"/>
    <lineage>
        <taxon>Eukaryota</taxon>
        <taxon>Metazoa</taxon>
        <taxon>Ecdysozoa</taxon>
        <taxon>Arthropoda</taxon>
        <taxon>Hexapoda</taxon>
        <taxon>Insecta</taxon>
        <taxon>Pterygota</taxon>
        <taxon>Neoptera</taxon>
        <taxon>Endopterygota</taxon>
        <taxon>Hymenoptera</taxon>
        <taxon>Apocrita</taxon>
        <taxon>Aculeata</taxon>
        <taxon>Formicoidea</taxon>
        <taxon>Formicidae</taxon>
        <taxon>Myrmicinae</taxon>
        <taxon>Acromyrmex</taxon>
    </lineage>
</organism>
<sequence length="436" mass="51979">MKSEIKCAYRVNFTKPHNIGSLLGFLSNRVLKPRQWHESDKRYNNDNYEIFAMADILNIGGEPIFDDRIVKFEIHTYNPYINTFGHSDEIRIPIQQQDLYTLPCESILYLFCMYLHFRTSYYQIPRERNELSFALVYVKGREKRKWLAGILDSGNLIKITEIRNLLTKWENKNYIVQYTYKKLYVSDGEFSRSYGLPKIHKEDHPVRMIVSCINNAFYQLMIFLKNIIKKLNGIPINNNFSTISFDVVLMYTNILTDIVIKSIEDIYLNCNSSVVQKRGVIGQFDKILFLSYPKFQEKNISNLIHILLINMFQRNPDEFLRRFKKKRPRLTKKKVLFHQDNARVHTYSTPIAKFNEFRYELLPHPAYSPDLVSCDYFLFPNLKKWFEGKRFSIRELIAETEAYFEGLDKSYYSDCLKKLENRWIKCIELKGNYIEK</sequence>
<feature type="non-terminal residue" evidence="1">
    <location>
        <position position="436"/>
    </location>
</feature>
<gene>
    <name evidence="1" type="primary">Setmar_175</name>
    <name evidence="1" type="ORF">G6Z77_0012974</name>
</gene>
<dbReference type="PANTHER" id="PTHR46060">
    <property type="entry name" value="MARINER MOS1 TRANSPOSASE-LIKE PROTEIN"/>
    <property type="match status" value="1"/>
</dbReference>
<dbReference type="GO" id="GO:0003676">
    <property type="term" value="F:nucleic acid binding"/>
    <property type="evidence" value="ECO:0007669"/>
    <property type="project" value="InterPro"/>
</dbReference>
<evidence type="ECO:0000313" key="1">
    <source>
        <dbReference type="EMBL" id="KAG5321201.1"/>
    </source>
</evidence>
<accession>A0A836JQM5</accession>
<keyword evidence="1" id="KW-0489">Methyltransferase</keyword>